<comment type="caution">
    <text evidence="2">The sequence shown here is derived from an EMBL/GenBank/DDBJ whole genome shotgun (WGS) entry which is preliminary data.</text>
</comment>
<feature type="region of interest" description="Disordered" evidence="1">
    <location>
        <begin position="80"/>
        <end position="111"/>
    </location>
</feature>
<gene>
    <name evidence="2" type="ORF">QE152_g5212</name>
</gene>
<organism evidence="2 3">
    <name type="scientific">Popillia japonica</name>
    <name type="common">Japanese beetle</name>
    <dbReference type="NCBI Taxonomy" id="7064"/>
    <lineage>
        <taxon>Eukaryota</taxon>
        <taxon>Metazoa</taxon>
        <taxon>Ecdysozoa</taxon>
        <taxon>Arthropoda</taxon>
        <taxon>Hexapoda</taxon>
        <taxon>Insecta</taxon>
        <taxon>Pterygota</taxon>
        <taxon>Neoptera</taxon>
        <taxon>Endopterygota</taxon>
        <taxon>Coleoptera</taxon>
        <taxon>Polyphaga</taxon>
        <taxon>Scarabaeiformia</taxon>
        <taxon>Scarabaeidae</taxon>
        <taxon>Rutelinae</taxon>
        <taxon>Popillia</taxon>
    </lineage>
</organism>
<keyword evidence="3" id="KW-1185">Reference proteome</keyword>
<reference evidence="2 3" key="1">
    <citation type="journal article" date="2024" name="BMC Genomics">
        <title>De novo assembly and annotation of Popillia japonica's genome with initial clues to its potential as an invasive pest.</title>
        <authorList>
            <person name="Cucini C."/>
            <person name="Boschi S."/>
            <person name="Funari R."/>
            <person name="Cardaioli E."/>
            <person name="Iannotti N."/>
            <person name="Marturano G."/>
            <person name="Paoli F."/>
            <person name="Bruttini M."/>
            <person name="Carapelli A."/>
            <person name="Frati F."/>
            <person name="Nardi F."/>
        </authorList>
    </citation>
    <scope>NUCLEOTIDE SEQUENCE [LARGE SCALE GENOMIC DNA]</scope>
    <source>
        <strain evidence="2">DMR45628</strain>
    </source>
</reference>
<dbReference type="Proteomes" id="UP001458880">
    <property type="component" value="Unassembled WGS sequence"/>
</dbReference>
<sequence length="111" mass="12554">MKVEVVDNDPWGLGYKTIVMRKLNGEKLPVTLDGPKMQQFVQTRYSFPRTPLLDRIEMGTQLLAYTVLFPAHPIIRPDRNGDAITGIQGEDGYRFSSYRKSGTASRTGQYS</sequence>
<evidence type="ECO:0000256" key="1">
    <source>
        <dbReference type="SAM" id="MobiDB-lite"/>
    </source>
</evidence>
<proteinExistence type="predicted"/>
<evidence type="ECO:0000313" key="3">
    <source>
        <dbReference type="Proteomes" id="UP001458880"/>
    </source>
</evidence>
<evidence type="ECO:0000313" key="2">
    <source>
        <dbReference type="EMBL" id="KAK9747463.1"/>
    </source>
</evidence>
<feature type="compositionally biased region" description="Polar residues" evidence="1">
    <location>
        <begin position="98"/>
        <end position="111"/>
    </location>
</feature>
<name>A0AAW1MMS2_POPJA</name>
<dbReference type="AlphaFoldDB" id="A0AAW1MMS2"/>
<protein>
    <submittedName>
        <fullName evidence="2">Uncharacterized protein</fullName>
    </submittedName>
</protein>
<accession>A0AAW1MMS2</accession>
<dbReference type="EMBL" id="JASPKY010000030">
    <property type="protein sequence ID" value="KAK9747463.1"/>
    <property type="molecule type" value="Genomic_DNA"/>
</dbReference>